<dbReference type="InterPro" id="IPR002202">
    <property type="entry name" value="HMG_CoA_Rdtase"/>
</dbReference>
<dbReference type="InterPro" id="IPR023074">
    <property type="entry name" value="HMG_CoA_Rdtase_cat_sf"/>
</dbReference>
<dbReference type="PROSITE" id="PS01192">
    <property type="entry name" value="HMG_COA_REDUCTASE_3"/>
    <property type="match status" value="1"/>
</dbReference>
<dbReference type="Gene3D" id="3.30.70.420">
    <property type="entry name" value="Hydroxymethylglutaryl-CoA reductase, class I/II, NAD/NADP-binding domain"/>
    <property type="match status" value="1"/>
</dbReference>
<keyword evidence="9 13" id="KW-0472">Membrane</keyword>
<evidence type="ECO:0000256" key="14">
    <source>
        <dbReference type="SAM" id="MobiDB-lite"/>
    </source>
</evidence>
<dbReference type="Proteomes" id="UP001445076">
    <property type="component" value="Unassembled WGS sequence"/>
</dbReference>
<evidence type="ECO:0000256" key="6">
    <source>
        <dbReference type="ARBA" id="ARBA00022857"/>
    </source>
</evidence>
<keyword evidence="17" id="KW-1185">Reference proteome</keyword>
<dbReference type="GO" id="GO:0005778">
    <property type="term" value="C:peroxisomal membrane"/>
    <property type="evidence" value="ECO:0007669"/>
    <property type="project" value="TreeGrafter"/>
</dbReference>
<reference evidence="16 17" key="1">
    <citation type="journal article" date="2024" name="BMC Genomics">
        <title>Genome assembly of redclaw crayfish (Cherax quadricarinatus) provides insights into its immune adaptation and hypoxia tolerance.</title>
        <authorList>
            <person name="Liu Z."/>
            <person name="Zheng J."/>
            <person name="Li H."/>
            <person name="Fang K."/>
            <person name="Wang S."/>
            <person name="He J."/>
            <person name="Zhou D."/>
            <person name="Weng S."/>
            <person name="Chi M."/>
            <person name="Gu Z."/>
            <person name="He J."/>
            <person name="Li F."/>
            <person name="Wang M."/>
        </authorList>
    </citation>
    <scope>NUCLEOTIDE SEQUENCE [LARGE SCALE GENOMIC DNA]</scope>
    <source>
        <strain evidence="16">ZL_2023a</strain>
    </source>
</reference>
<dbReference type="AlphaFoldDB" id="A0AAW0WP92"/>
<dbReference type="GO" id="GO:0016126">
    <property type="term" value="P:sterol biosynthetic process"/>
    <property type="evidence" value="ECO:0007669"/>
    <property type="project" value="TreeGrafter"/>
</dbReference>
<feature type="transmembrane region" description="Helical" evidence="13">
    <location>
        <begin position="132"/>
        <end position="155"/>
    </location>
</feature>
<dbReference type="InterPro" id="IPR023076">
    <property type="entry name" value="HMG_CoA_Rdtase_CS"/>
</dbReference>
<evidence type="ECO:0000256" key="8">
    <source>
        <dbReference type="ARBA" id="ARBA00023002"/>
    </source>
</evidence>
<proteinExistence type="inferred from homology"/>
<dbReference type="SUPFAM" id="SSF55035">
    <property type="entry name" value="NAD-binding domain of HMG-CoA reductase"/>
    <property type="match status" value="1"/>
</dbReference>
<dbReference type="InterPro" id="IPR053958">
    <property type="entry name" value="HMGCR/SNAP/NPC1-like_SSD"/>
</dbReference>
<feature type="domain" description="SSD" evidence="15">
    <location>
        <begin position="103"/>
        <end position="260"/>
    </location>
</feature>
<keyword evidence="8 13" id="KW-0560">Oxidoreductase</keyword>
<gene>
    <name evidence="16" type="ORF">OTU49_008642</name>
</gene>
<dbReference type="FunFam" id="1.10.3270.10:FF:000001">
    <property type="entry name" value="3-hydroxy-3-methylglutaryl coenzyme A reductase"/>
    <property type="match status" value="1"/>
</dbReference>
<dbReference type="InterPro" id="IPR009023">
    <property type="entry name" value="HMG_CoA_Rdtase_NAD(P)-bd_sf"/>
</dbReference>
<evidence type="ECO:0000256" key="12">
    <source>
        <dbReference type="ARBA" id="ARBA00049909"/>
    </source>
</evidence>
<dbReference type="InterPro" id="IPR023282">
    <property type="entry name" value="HMG_CoA_Rdtase_N"/>
</dbReference>
<comment type="pathway">
    <text evidence="2 13">Metabolic intermediate biosynthesis; (R)-mevalonate biosynthesis; (R)-mevalonate from acetyl-CoA: step 3/3.</text>
</comment>
<keyword evidence="10" id="KW-0325">Glycoprotein</keyword>
<dbReference type="Gene3D" id="1.10.3270.10">
    <property type="entry name" value="HMGR, N-terminal domain"/>
    <property type="match status" value="1"/>
</dbReference>
<evidence type="ECO:0000256" key="2">
    <source>
        <dbReference type="ARBA" id="ARBA00005084"/>
    </source>
</evidence>
<dbReference type="PRINTS" id="PR00071">
    <property type="entry name" value="HMGCOARDTASE"/>
</dbReference>
<evidence type="ECO:0000313" key="17">
    <source>
        <dbReference type="Proteomes" id="UP001445076"/>
    </source>
</evidence>
<dbReference type="GO" id="GO:0015936">
    <property type="term" value="P:coenzyme A metabolic process"/>
    <property type="evidence" value="ECO:0007669"/>
    <property type="project" value="InterPro"/>
</dbReference>
<dbReference type="FunFam" id="3.90.770.10:FF:000001">
    <property type="entry name" value="3-hydroxy-3-methylglutaryl coenzyme A reductase"/>
    <property type="match status" value="1"/>
</dbReference>
<evidence type="ECO:0000259" key="15">
    <source>
        <dbReference type="PROSITE" id="PS50156"/>
    </source>
</evidence>
<evidence type="ECO:0000256" key="1">
    <source>
        <dbReference type="ARBA" id="ARBA00004477"/>
    </source>
</evidence>
<keyword evidence="6 13" id="KW-0521">NADP</keyword>
<dbReference type="NCBIfam" id="TIGR00533">
    <property type="entry name" value="HMG_CoA_R_NADP"/>
    <property type="match status" value="1"/>
</dbReference>
<dbReference type="PROSITE" id="PS00066">
    <property type="entry name" value="HMG_COA_REDUCTASE_1"/>
    <property type="match status" value="1"/>
</dbReference>
<keyword evidence="11" id="KW-0414">Isoprene biosynthesis</keyword>
<dbReference type="GO" id="GO:0050661">
    <property type="term" value="F:NADP binding"/>
    <property type="evidence" value="ECO:0007669"/>
    <property type="project" value="InterPro"/>
</dbReference>
<dbReference type="CDD" id="cd00643">
    <property type="entry name" value="HMG-CoA_reductase_classI"/>
    <property type="match status" value="1"/>
</dbReference>
<evidence type="ECO:0000256" key="7">
    <source>
        <dbReference type="ARBA" id="ARBA00022989"/>
    </source>
</evidence>
<feature type="transmembrane region" description="Helical" evidence="13">
    <location>
        <begin position="167"/>
        <end position="187"/>
    </location>
</feature>
<comment type="caution">
    <text evidence="16">The sequence shown here is derived from an EMBL/GenBank/DDBJ whole genome shotgun (WGS) entry which is preliminary data.</text>
</comment>
<dbReference type="SUPFAM" id="SSF56542">
    <property type="entry name" value="Substrate-binding domain of HMG-CoA reductase"/>
    <property type="match status" value="1"/>
</dbReference>
<comment type="subcellular location">
    <subcellularLocation>
        <location evidence="1 13">Endoplasmic reticulum membrane</location>
        <topology evidence="1 13">Multi-pass membrane protein</topology>
    </subcellularLocation>
</comment>
<feature type="transmembrane region" description="Helical" evidence="13">
    <location>
        <begin position="236"/>
        <end position="262"/>
    </location>
</feature>
<evidence type="ECO:0000256" key="9">
    <source>
        <dbReference type="ARBA" id="ARBA00023136"/>
    </source>
</evidence>
<evidence type="ECO:0000256" key="10">
    <source>
        <dbReference type="ARBA" id="ARBA00023180"/>
    </source>
</evidence>
<dbReference type="InterPro" id="IPR004554">
    <property type="entry name" value="HMG_CoA_Rdtase_eu_arc"/>
</dbReference>
<accession>A0AAW0WP92</accession>
<comment type="similarity">
    <text evidence="3 13">Belongs to the HMG-CoA reductase family.</text>
</comment>
<dbReference type="InterPro" id="IPR009029">
    <property type="entry name" value="HMG_CoA_Rdtase_sub-bd_dom_sf"/>
</dbReference>
<name>A0AAW0WP92_CHEQU</name>
<feature type="region of interest" description="Disordered" evidence="14">
    <location>
        <begin position="965"/>
        <end position="987"/>
    </location>
</feature>
<dbReference type="FunFam" id="3.30.70.420:FF:000001">
    <property type="entry name" value="3-hydroxy-3-methylglutaryl coenzyme A reductase"/>
    <property type="match status" value="1"/>
</dbReference>
<evidence type="ECO:0000256" key="5">
    <source>
        <dbReference type="ARBA" id="ARBA00022824"/>
    </source>
</evidence>
<dbReference type="PANTHER" id="PTHR10572">
    <property type="entry name" value="3-HYDROXY-3-METHYLGLUTARYL-COENZYME A REDUCTASE"/>
    <property type="match status" value="1"/>
</dbReference>
<dbReference type="EMBL" id="JARKIK010000068">
    <property type="protein sequence ID" value="KAK8729132.1"/>
    <property type="molecule type" value="Genomic_DNA"/>
</dbReference>
<dbReference type="GO" id="GO:0008299">
    <property type="term" value="P:isoprenoid biosynthetic process"/>
    <property type="evidence" value="ECO:0007669"/>
    <property type="project" value="UniProtKB-KW"/>
</dbReference>
<dbReference type="Pfam" id="PF12349">
    <property type="entry name" value="Sterol-sensing"/>
    <property type="match status" value="1"/>
</dbReference>
<dbReference type="InterPro" id="IPR004816">
    <property type="entry name" value="HMG_CoA_Rdtase_metazoan"/>
</dbReference>
<keyword evidence="7 13" id="KW-1133">Transmembrane helix</keyword>
<dbReference type="PROSITE" id="PS50156">
    <property type="entry name" value="SSD"/>
    <property type="match status" value="1"/>
</dbReference>
<dbReference type="PROSITE" id="PS00318">
    <property type="entry name" value="HMG_COA_REDUCTASE_2"/>
    <property type="match status" value="1"/>
</dbReference>
<dbReference type="InterPro" id="IPR000731">
    <property type="entry name" value="SSD"/>
</dbReference>
<dbReference type="EC" id="1.1.1.34" evidence="13"/>
<dbReference type="NCBIfam" id="TIGR00920">
    <property type="entry name" value="2A060605"/>
    <property type="match status" value="1"/>
</dbReference>
<keyword evidence="4 13" id="KW-0812">Transmembrane</keyword>
<evidence type="ECO:0000256" key="11">
    <source>
        <dbReference type="ARBA" id="ARBA00023229"/>
    </source>
</evidence>
<organism evidence="16 17">
    <name type="scientific">Cherax quadricarinatus</name>
    <name type="common">Australian red claw crayfish</name>
    <dbReference type="NCBI Taxonomy" id="27406"/>
    <lineage>
        <taxon>Eukaryota</taxon>
        <taxon>Metazoa</taxon>
        <taxon>Ecdysozoa</taxon>
        <taxon>Arthropoda</taxon>
        <taxon>Crustacea</taxon>
        <taxon>Multicrustacea</taxon>
        <taxon>Malacostraca</taxon>
        <taxon>Eumalacostraca</taxon>
        <taxon>Eucarida</taxon>
        <taxon>Decapoda</taxon>
        <taxon>Pleocyemata</taxon>
        <taxon>Astacidea</taxon>
        <taxon>Parastacoidea</taxon>
        <taxon>Parastacidae</taxon>
        <taxon>Cherax</taxon>
    </lineage>
</organism>
<keyword evidence="5 13" id="KW-0256">Endoplasmic reticulum</keyword>
<dbReference type="Gene3D" id="3.90.770.10">
    <property type="entry name" value="3-hydroxy-3-methylglutaryl-coenzyme A Reductase, Chain A, domain 2"/>
    <property type="match status" value="1"/>
</dbReference>
<dbReference type="PANTHER" id="PTHR10572:SF24">
    <property type="entry name" value="3-HYDROXY-3-METHYLGLUTARYL-COENZYME A REDUCTASE"/>
    <property type="match status" value="1"/>
</dbReference>
<evidence type="ECO:0000256" key="4">
    <source>
        <dbReference type="ARBA" id="ARBA00022692"/>
    </source>
</evidence>
<comment type="catalytic activity">
    <reaction evidence="12">
        <text>(R)-mevalonate + 2 NADP(+) + CoA = (3S)-3-hydroxy-3-methylglutaryl-CoA + 2 NADPH + 2 H(+)</text>
        <dbReference type="Rhea" id="RHEA:15989"/>
        <dbReference type="ChEBI" id="CHEBI:15378"/>
        <dbReference type="ChEBI" id="CHEBI:36464"/>
        <dbReference type="ChEBI" id="CHEBI:43074"/>
        <dbReference type="ChEBI" id="CHEBI:57287"/>
        <dbReference type="ChEBI" id="CHEBI:57783"/>
        <dbReference type="ChEBI" id="CHEBI:58349"/>
        <dbReference type="EC" id="1.1.1.34"/>
    </reaction>
    <physiologicalReaction direction="right-to-left" evidence="12">
        <dbReference type="Rhea" id="RHEA:15991"/>
    </physiologicalReaction>
</comment>
<dbReference type="PROSITE" id="PS50065">
    <property type="entry name" value="HMG_COA_REDUCTASE_4"/>
    <property type="match status" value="1"/>
</dbReference>
<dbReference type="GO" id="GO:0004420">
    <property type="term" value="F:hydroxymethylglutaryl-CoA reductase (NADPH) activity"/>
    <property type="evidence" value="ECO:0007669"/>
    <property type="project" value="UniProtKB-EC"/>
</dbReference>
<evidence type="ECO:0000256" key="13">
    <source>
        <dbReference type="RuleBase" id="RU361219"/>
    </source>
</evidence>
<evidence type="ECO:0000256" key="3">
    <source>
        <dbReference type="ARBA" id="ARBA00007661"/>
    </source>
</evidence>
<evidence type="ECO:0000313" key="16">
    <source>
        <dbReference type="EMBL" id="KAK8729132.1"/>
    </source>
</evidence>
<dbReference type="Pfam" id="PF00368">
    <property type="entry name" value="HMG-CoA_red"/>
    <property type="match status" value="1"/>
</dbReference>
<dbReference type="GO" id="GO:0005789">
    <property type="term" value="C:endoplasmic reticulum membrane"/>
    <property type="evidence" value="ECO:0007669"/>
    <property type="project" value="UniProtKB-SubCell"/>
</dbReference>
<sequence length="1005" mass="107577">MVNGGGCGNQLLDVNSVPAGGWTVLLASGPSYLISHLSHLPPMDTLRSGVTWQTFWAHGRMCAVHPWEVMFSIITTTVAMISLADWYKTPSLPRTPQEYQGLDVVVMTVLRCSALLYTYHQFRNLHRIGSKYIVGIAGLFVVFSSFVFTCSVIKLLDSDVSDLKDALFFFLLLVDLSRASLLAQFALSSSSQTEVHTNIAYGMARLGPSLTLDTIVEALVIGAGTLSGVSRLEQMCAFACMSIVVNYIVFMTFFPACLSLVLELSNRCSSGQPPWQMATLARAMVEEEKPNPVVQRVKVIMSAGLLLVHGITRWSLSLSSNTVTLMDNASFNSSTDPHVIVRLLDAGLDHIVFMVILVALIVKYVLFESQGQLEENLIHDSLQPSQDSLDNSGLSGKGILRQRTRIRTVSFNSHWEELAMATSKEDRGTQTEIPKTYIKEHGDEDEDKPPRSLEECVAVMNSQGGVRSLTNKEIVQMVEKKHVPSYKLETVLGNPLRAVGIRRAIVAPHTAKHGSMDALPYDNYDYTKVMGVCCENVIGYVPIPVGVVGPLLMNGKKYMVPMATTEGCLVASTNRGCRALVNGVKSTVIRDGMTRAPSVRLPTAARATEVYTWTRNRENFAIIKEGFDSTSRFARLQELHVGIAGRLLYMRFVAQTGDAMGMNMVSKGTEAGLKTLKKYFPDLEVLSVSGNYCVDKKPSAINWIEGRGKSVVCEGIVPSKVVTSILKTTVAALVEANITKNLVGSSLAGSIGGNNAHAANIVAAVYIACGQDPAQVVGSSNCMTLMEAWGEKGEDLHITVTMPSLEVGTVGGGTGLGPQSACLTMLGVKGAHQENPGENACQLAKIIAGTVLAGELSLMSALAAGHLVKSHLAHNRAKSGTSSPSASITNGGVPTAAATITTSSVTDISTNADSHPTGKAVVPAINSSTTSDKVEAFGAKPITNCFERGNTIVNKAATQKTNLPPTGVVIDGKQGDSGLSEKAVTSNMSPCLDPANFSVPHFSDR</sequence>
<protein>
    <recommendedName>
        <fullName evidence="13">3-hydroxy-3-methylglutaryl coenzyme A reductase</fullName>
        <shortName evidence="13">HMG-CoA reductase</shortName>
        <ecNumber evidence="13">1.1.1.34</ecNumber>
    </recommendedName>
</protein>